<gene>
    <name evidence="3" type="ORF">HF849_12380</name>
</gene>
<feature type="domain" description="Anti-sigma factor RsgI-like middle" evidence="2">
    <location>
        <begin position="95"/>
        <end position="234"/>
    </location>
</feature>
<organism evidence="3 4">
    <name type="scientific">Clostridium beijerinckii</name>
    <name type="common">Clostridium MP</name>
    <dbReference type="NCBI Taxonomy" id="1520"/>
    <lineage>
        <taxon>Bacteria</taxon>
        <taxon>Bacillati</taxon>
        <taxon>Bacillota</taxon>
        <taxon>Clostridia</taxon>
        <taxon>Eubacteriales</taxon>
        <taxon>Clostridiaceae</taxon>
        <taxon>Clostridium</taxon>
    </lineage>
</organism>
<dbReference type="InterPro" id="IPR055431">
    <property type="entry name" value="RsgI_M"/>
</dbReference>
<accession>A0A7X9XPH2</accession>
<feature type="compositionally biased region" description="Low complexity" evidence="1">
    <location>
        <begin position="384"/>
        <end position="400"/>
    </location>
</feature>
<name>A0A7X9XPH2_CLOBE</name>
<dbReference type="Proteomes" id="UP000587880">
    <property type="component" value="Unassembled WGS sequence"/>
</dbReference>
<proteinExistence type="predicted"/>
<dbReference type="AlphaFoldDB" id="A0A7X9XPH2"/>
<evidence type="ECO:0000313" key="3">
    <source>
        <dbReference type="EMBL" id="NMF05522.1"/>
    </source>
</evidence>
<dbReference type="EMBL" id="JABAGD010000020">
    <property type="protein sequence ID" value="NMF05522.1"/>
    <property type="molecule type" value="Genomic_DNA"/>
</dbReference>
<feature type="compositionally biased region" description="Basic and acidic residues" evidence="1">
    <location>
        <begin position="401"/>
        <end position="410"/>
    </location>
</feature>
<feature type="region of interest" description="Disordered" evidence="1">
    <location>
        <begin position="273"/>
        <end position="410"/>
    </location>
</feature>
<comment type="caution">
    <text evidence="3">The sequence shown here is derived from an EMBL/GenBank/DDBJ whole genome shotgun (WGS) entry which is preliminary data.</text>
</comment>
<evidence type="ECO:0000256" key="1">
    <source>
        <dbReference type="SAM" id="MobiDB-lite"/>
    </source>
</evidence>
<evidence type="ECO:0000259" key="2">
    <source>
        <dbReference type="Pfam" id="PF23750"/>
    </source>
</evidence>
<feature type="compositionally biased region" description="Basic and acidic residues" evidence="1">
    <location>
        <begin position="325"/>
        <end position="340"/>
    </location>
</feature>
<feature type="compositionally biased region" description="Low complexity" evidence="1">
    <location>
        <begin position="275"/>
        <end position="306"/>
    </location>
</feature>
<feature type="compositionally biased region" description="Polar residues" evidence="1">
    <location>
        <begin position="308"/>
        <end position="324"/>
    </location>
</feature>
<protein>
    <recommendedName>
        <fullName evidence="2">Anti-sigma factor RsgI-like middle domain-containing protein</fullName>
    </recommendedName>
</protein>
<evidence type="ECO:0000313" key="4">
    <source>
        <dbReference type="Proteomes" id="UP000587880"/>
    </source>
</evidence>
<reference evidence="3 4" key="1">
    <citation type="submission" date="2020-04" db="EMBL/GenBank/DDBJ databases">
        <authorList>
            <person name="Hitch T.C.A."/>
            <person name="Wylensek D."/>
            <person name="Clavel T."/>
        </authorList>
    </citation>
    <scope>NUCLEOTIDE SEQUENCE [LARGE SCALE GENOMIC DNA]</scope>
    <source>
        <strain evidence="3 4">WB01_NA02</strain>
    </source>
</reference>
<feature type="compositionally biased region" description="Basic and acidic residues" evidence="1">
    <location>
        <begin position="348"/>
        <end position="367"/>
    </location>
</feature>
<dbReference type="Pfam" id="PF23750">
    <property type="entry name" value="RsgI_M"/>
    <property type="match status" value="1"/>
</dbReference>
<sequence>MDDKLFELLDDLNISDTDLLLNENINLSMDLSSRKRIEESVKKKTGYLSKKDTFNNKMKNILGGTYMKRKIALAASIAVAFSLGGGVYAYAKTPVAYVSLDINPSVELGVNAFDTVVSAEAYNKDGEKVLEGTNLVNTKVDNAVSTVITNAISDGYIKEDSTNVTTSAAVEITVSTDKDGLADKLNESLKETADETLKDNDLEAEVETDKVALARRDEARQLGITPGKLNLIQKLQVLDPSIKVEDYKLISVKEIQKKAKELRKMTRTDNDAVDVDNSVDTNTNATDSNTNTETDNNTSNSNQDADVTSESTEDITFTQSSIGEQKTKEAKTEKSNDSWNEKSNNGNLKKEENSNAGIKQEENEDKKYKKSSNGSEKRDAETHGNSNSSKSEKSNNGNSDSKGKGNDKNK</sequence>
<dbReference type="RefSeq" id="WP_168982084.1">
    <property type="nucleotide sequence ID" value="NZ_JABAGD010000020.1"/>
</dbReference>